<sequence>MKSELIKQSINLFVEKGFSATSIQDIVDTIGVTKGSFYYHFKSKEALLMDIHSHYIDDLLKRQKTILDTEKSHKDKLIAIVELIIVDIEKQGAVGRVYFREIRHLKEENAAVIRQKRADFRNNIEVLLKEGIRANEFRRELQPKIITFAILGITNWSYQWFSVEGSLTVKELSAMYTDFILHGIQSPNASN</sequence>
<protein>
    <submittedName>
        <fullName evidence="4">TetR/AcrR family transcriptional regulator</fullName>
    </submittedName>
</protein>
<dbReference type="Pfam" id="PF00440">
    <property type="entry name" value="TetR_N"/>
    <property type="match status" value="1"/>
</dbReference>
<dbReference type="InterPro" id="IPR041490">
    <property type="entry name" value="KstR2_TetR_C"/>
</dbReference>
<evidence type="ECO:0000259" key="3">
    <source>
        <dbReference type="PROSITE" id="PS50977"/>
    </source>
</evidence>
<dbReference type="PROSITE" id="PS01081">
    <property type="entry name" value="HTH_TETR_1"/>
    <property type="match status" value="1"/>
</dbReference>
<dbReference type="PROSITE" id="PS50977">
    <property type="entry name" value="HTH_TETR_2"/>
    <property type="match status" value="1"/>
</dbReference>
<dbReference type="Gene3D" id="1.10.357.10">
    <property type="entry name" value="Tetracycline Repressor, domain 2"/>
    <property type="match status" value="1"/>
</dbReference>
<dbReference type="Pfam" id="PF17932">
    <property type="entry name" value="TetR_C_24"/>
    <property type="match status" value="1"/>
</dbReference>
<comment type="caution">
    <text evidence="4">The sequence shown here is derived from an EMBL/GenBank/DDBJ whole genome shotgun (WGS) entry which is preliminary data.</text>
</comment>
<dbReference type="SUPFAM" id="SSF46689">
    <property type="entry name" value="Homeodomain-like"/>
    <property type="match status" value="1"/>
</dbReference>
<dbReference type="InterPro" id="IPR009057">
    <property type="entry name" value="Homeodomain-like_sf"/>
</dbReference>
<proteinExistence type="predicted"/>
<dbReference type="InterPro" id="IPR050624">
    <property type="entry name" value="HTH-type_Tx_Regulator"/>
</dbReference>
<keyword evidence="1 2" id="KW-0238">DNA-binding</keyword>
<gene>
    <name evidence="4" type="ORF">H9630_10010</name>
</gene>
<dbReference type="InterPro" id="IPR023772">
    <property type="entry name" value="DNA-bd_HTH_TetR-type_CS"/>
</dbReference>
<evidence type="ECO:0000256" key="1">
    <source>
        <dbReference type="ARBA" id="ARBA00023125"/>
    </source>
</evidence>
<keyword evidence="5" id="KW-1185">Reference proteome</keyword>
<dbReference type="SUPFAM" id="SSF48498">
    <property type="entry name" value="Tetracyclin repressor-like, C-terminal domain"/>
    <property type="match status" value="1"/>
</dbReference>
<evidence type="ECO:0000313" key="4">
    <source>
        <dbReference type="EMBL" id="MBD8015153.1"/>
    </source>
</evidence>
<evidence type="ECO:0000313" key="5">
    <source>
        <dbReference type="Proteomes" id="UP000658980"/>
    </source>
</evidence>
<reference evidence="4 5" key="1">
    <citation type="submission" date="2020-08" db="EMBL/GenBank/DDBJ databases">
        <title>A Genomic Blueprint of the Chicken Gut Microbiome.</title>
        <authorList>
            <person name="Gilroy R."/>
            <person name="Ravi A."/>
            <person name="Getino M."/>
            <person name="Pursley I."/>
            <person name="Horton D.L."/>
            <person name="Alikhan N.-F."/>
            <person name="Baker D."/>
            <person name="Gharbi K."/>
            <person name="Hall N."/>
            <person name="Watson M."/>
            <person name="Adriaenssens E.M."/>
            <person name="Foster-Nyarko E."/>
            <person name="Jarju S."/>
            <person name="Secka A."/>
            <person name="Antonio M."/>
            <person name="Oren A."/>
            <person name="Chaudhuri R."/>
            <person name="La Ragione R.M."/>
            <person name="Hildebrand F."/>
            <person name="Pallen M.J."/>
        </authorList>
    </citation>
    <scope>NUCLEOTIDE SEQUENCE [LARGE SCALE GENOMIC DNA]</scope>
    <source>
        <strain evidence="4 5">Sa1BUA13</strain>
    </source>
</reference>
<dbReference type="EMBL" id="JACSPU010000003">
    <property type="protein sequence ID" value="MBD8015153.1"/>
    <property type="molecule type" value="Genomic_DNA"/>
</dbReference>
<accession>A0ABR8WDR5</accession>
<name>A0ABR8WDR5_9BACL</name>
<dbReference type="InterPro" id="IPR036271">
    <property type="entry name" value="Tet_transcr_reg_TetR-rel_C_sf"/>
</dbReference>
<dbReference type="PRINTS" id="PR00455">
    <property type="entry name" value="HTHTETR"/>
</dbReference>
<feature type="DNA-binding region" description="H-T-H motif" evidence="2">
    <location>
        <begin position="22"/>
        <end position="41"/>
    </location>
</feature>
<dbReference type="RefSeq" id="WP_191715346.1">
    <property type="nucleotide sequence ID" value="NZ_JACSPU010000003.1"/>
</dbReference>
<organism evidence="4 5">
    <name type="scientific">Planococcus wigleyi</name>
    <dbReference type="NCBI Taxonomy" id="2762216"/>
    <lineage>
        <taxon>Bacteria</taxon>
        <taxon>Bacillati</taxon>
        <taxon>Bacillota</taxon>
        <taxon>Bacilli</taxon>
        <taxon>Bacillales</taxon>
        <taxon>Caryophanaceae</taxon>
        <taxon>Planococcus</taxon>
    </lineage>
</organism>
<dbReference type="Proteomes" id="UP000658980">
    <property type="component" value="Unassembled WGS sequence"/>
</dbReference>
<dbReference type="PANTHER" id="PTHR43479">
    <property type="entry name" value="ACREF/ENVCD OPERON REPRESSOR-RELATED"/>
    <property type="match status" value="1"/>
</dbReference>
<dbReference type="Gene3D" id="1.10.10.60">
    <property type="entry name" value="Homeodomain-like"/>
    <property type="match status" value="1"/>
</dbReference>
<feature type="domain" description="HTH tetR-type" evidence="3">
    <location>
        <begin position="1"/>
        <end position="59"/>
    </location>
</feature>
<dbReference type="PANTHER" id="PTHR43479:SF11">
    <property type="entry name" value="ACREF_ENVCD OPERON REPRESSOR-RELATED"/>
    <property type="match status" value="1"/>
</dbReference>
<dbReference type="InterPro" id="IPR001647">
    <property type="entry name" value="HTH_TetR"/>
</dbReference>
<evidence type="ECO:0000256" key="2">
    <source>
        <dbReference type="PROSITE-ProRule" id="PRU00335"/>
    </source>
</evidence>